<protein>
    <submittedName>
        <fullName evidence="2">Uncharacterized protein</fullName>
    </submittedName>
</protein>
<feature type="region of interest" description="Disordered" evidence="1">
    <location>
        <begin position="1"/>
        <end position="29"/>
    </location>
</feature>
<feature type="region of interest" description="Disordered" evidence="1">
    <location>
        <begin position="66"/>
        <end position="90"/>
    </location>
</feature>
<evidence type="ECO:0000256" key="1">
    <source>
        <dbReference type="SAM" id="MobiDB-lite"/>
    </source>
</evidence>
<dbReference type="Proteomes" id="UP001054252">
    <property type="component" value="Unassembled WGS sequence"/>
</dbReference>
<evidence type="ECO:0000313" key="2">
    <source>
        <dbReference type="EMBL" id="GKV40967.1"/>
    </source>
</evidence>
<keyword evidence="3" id="KW-1185">Reference proteome</keyword>
<evidence type="ECO:0000313" key="3">
    <source>
        <dbReference type="Proteomes" id="UP001054252"/>
    </source>
</evidence>
<comment type="caution">
    <text evidence="2">The sequence shown here is derived from an EMBL/GenBank/DDBJ whole genome shotgun (WGS) entry which is preliminary data.</text>
</comment>
<sequence length="90" mass="10049">MAFGNYGDAMTHGFSVEKRPSPPQNREFLQRPGRLGCFRRRVSSPLEPDEGAQVCNISLGLGHWGKSEYKPGPKSQKHTQPADLNWPNSI</sequence>
<dbReference type="AlphaFoldDB" id="A0AAV5LUW7"/>
<gene>
    <name evidence="2" type="ORF">SLEP1_g48550</name>
</gene>
<name>A0AAV5LUW7_9ROSI</name>
<organism evidence="2 3">
    <name type="scientific">Rubroshorea leprosula</name>
    <dbReference type="NCBI Taxonomy" id="152421"/>
    <lineage>
        <taxon>Eukaryota</taxon>
        <taxon>Viridiplantae</taxon>
        <taxon>Streptophyta</taxon>
        <taxon>Embryophyta</taxon>
        <taxon>Tracheophyta</taxon>
        <taxon>Spermatophyta</taxon>
        <taxon>Magnoliopsida</taxon>
        <taxon>eudicotyledons</taxon>
        <taxon>Gunneridae</taxon>
        <taxon>Pentapetalae</taxon>
        <taxon>rosids</taxon>
        <taxon>malvids</taxon>
        <taxon>Malvales</taxon>
        <taxon>Dipterocarpaceae</taxon>
        <taxon>Rubroshorea</taxon>
    </lineage>
</organism>
<proteinExistence type="predicted"/>
<dbReference type="EMBL" id="BPVZ01000145">
    <property type="protein sequence ID" value="GKV40967.1"/>
    <property type="molecule type" value="Genomic_DNA"/>
</dbReference>
<accession>A0AAV5LUW7</accession>
<reference evidence="2 3" key="1">
    <citation type="journal article" date="2021" name="Commun. Biol.">
        <title>The genome of Shorea leprosula (Dipterocarpaceae) highlights the ecological relevance of drought in aseasonal tropical rainforests.</title>
        <authorList>
            <person name="Ng K.K.S."/>
            <person name="Kobayashi M.J."/>
            <person name="Fawcett J.A."/>
            <person name="Hatakeyama M."/>
            <person name="Paape T."/>
            <person name="Ng C.H."/>
            <person name="Ang C.C."/>
            <person name="Tnah L.H."/>
            <person name="Lee C.T."/>
            <person name="Nishiyama T."/>
            <person name="Sese J."/>
            <person name="O'Brien M.J."/>
            <person name="Copetti D."/>
            <person name="Mohd Noor M.I."/>
            <person name="Ong R.C."/>
            <person name="Putra M."/>
            <person name="Sireger I.Z."/>
            <person name="Indrioko S."/>
            <person name="Kosugi Y."/>
            <person name="Izuno A."/>
            <person name="Isagi Y."/>
            <person name="Lee S.L."/>
            <person name="Shimizu K.K."/>
        </authorList>
    </citation>
    <scope>NUCLEOTIDE SEQUENCE [LARGE SCALE GENOMIC DNA]</scope>
    <source>
        <strain evidence="2">214</strain>
    </source>
</reference>